<sequence length="130" mass="14944">MAGHISEWTAQDVINLVSDVLDENEKNIIIRNNINGLVLMEFASMSFLVKVVGLSHRSSFHVLVRLRDHLGITVIFPTDMTDQDARIRIVVPIRPFQENLGIHGAGDAAETAWRRRRYRIHFMTRRILGR</sequence>
<gene>
    <name evidence="1" type="ORF">TELCIR_04634</name>
</gene>
<protein>
    <submittedName>
        <fullName evidence="1">Uncharacterized protein</fullName>
    </submittedName>
</protein>
<evidence type="ECO:0000313" key="2">
    <source>
        <dbReference type="Proteomes" id="UP000230423"/>
    </source>
</evidence>
<dbReference type="AlphaFoldDB" id="A0A2G9UT10"/>
<evidence type="ECO:0000313" key="1">
    <source>
        <dbReference type="EMBL" id="PIO73391.1"/>
    </source>
</evidence>
<reference evidence="1 2" key="1">
    <citation type="submission" date="2015-09" db="EMBL/GenBank/DDBJ databases">
        <title>Draft genome of the parasitic nematode Teladorsagia circumcincta isolate WARC Sus (inbred).</title>
        <authorList>
            <person name="Mitreva M."/>
        </authorList>
    </citation>
    <scope>NUCLEOTIDE SEQUENCE [LARGE SCALE GENOMIC DNA]</scope>
    <source>
        <strain evidence="1 2">S</strain>
    </source>
</reference>
<proteinExistence type="predicted"/>
<accession>A0A2G9UT10</accession>
<dbReference type="Proteomes" id="UP000230423">
    <property type="component" value="Unassembled WGS sequence"/>
</dbReference>
<dbReference type="EMBL" id="KZ345465">
    <property type="protein sequence ID" value="PIO73391.1"/>
    <property type="molecule type" value="Genomic_DNA"/>
</dbReference>
<keyword evidence="2" id="KW-1185">Reference proteome</keyword>
<name>A0A2G9UT10_TELCI</name>
<organism evidence="1 2">
    <name type="scientific">Teladorsagia circumcincta</name>
    <name type="common">Brown stomach worm</name>
    <name type="synonym">Ostertagia circumcincta</name>
    <dbReference type="NCBI Taxonomy" id="45464"/>
    <lineage>
        <taxon>Eukaryota</taxon>
        <taxon>Metazoa</taxon>
        <taxon>Ecdysozoa</taxon>
        <taxon>Nematoda</taxon>
        <taxon>Chromadorea</taxon>
        <taxon>Rhabditida</taxon>
        <taxon>Rhabditina</taxon>
        <taxon>Rhabditomorpha</taxon>
        <taxon>Strongyloidea</taxon>
        <taxon>Trichostrongylidae</taxon>
        <taxon>Teladorsagia</taxon>
    </lineage>
</organism>